<comment type="caution">
    <text evidence="1">The sequence shown here is derived from an EMBL/GenBank/DDBJ whole genome shotgun (WGS) entry which is preliminary data.</text>
</comment>
<gene>
    <name evidence="1" type="ORF">F6X51_09755</name>
</gene>
<dbReference type="RefSeq" id="WP_150963038.1">
    <property type="nucleotide sequence ID" value="NZ_VZZJ01000006.1"/>
</dbReference>
<keyword evidence="2" id="KW-1185">Reference proteome</keyword>
<dbReference type="AlphaFoldDB" id="A0A6N6MQS2"/>
<sequence>MDTPDDLTQARIQAMEYLMQITLLRLFRAGALDRDALIGEAQQAAAGMQVAPAERPVGEALARFLAEL</sequence>
<name>A0A6N6MQS2_9HYPH</name>
<protein>
    <submittedName>
        <fullName evidence="1">Uncharacterized protein</fullName>
    </submittedName>
</protein>
<evidence type="ECO:0000313" key="2">
    <source>
        <dbReference type="Proteomes" id="UP000441523"/>
    </source>
</evidence>
<accession>A0A6N6MQS2</accession>
<dbReference type="EMBL" id="VZZJ01000006">
    <property type="protein sequence ID" value="KAB1073994.1"/>
    <property type="molecule type" value="Genomic_DNA"/>
</dbReference>
<evidence type="ECO:0000313" key="1">
    <source>
        <dbReference type="EMBL" id="KAB1073994.1"/>
    </source>
</evidence>
<proteinExistence type="predicted"/>
<dbReference type="Proteomes" id="UP000441523">
    <property type="component" value="Unassembled WGS sequence"/>
</dbReference>
<reference evidence="1 2" key="1">
    <citation type="submission" date="2019-09" db="EMBL/GenBank/DDBJ databases">
        <title>YIM 132548 draft genome.</title>
        <authorList>
            <person name="Jiang L."/>
        </authorList>
    </citation>
    <scope>NUCLEOTIDE SEQUENCE [LARGE SCALE GENOMIC DNA]</scope>
    <source>
        <strain evidence="1 2">YIM 132548</strain>
    </source>
</reference>
<organism evidence="1 2">
    <name type="scientific">Methylobacterium planeticum</name>
    <dbReference type="NCBI Taxonomy" id="2615211"/>
    <lineage>
        <taxon>Bacteria</taxon>
        <taxon>Pseudomonadati</taxon>
        <taxon>Pseudomonadota</taxon>
        <taxon>Alphaproteobacteria</taxon>
        <taxon>Hyphomicrobiales</taxon>
        <taxon>Methylobacteriaceae</taxon>
        <taxon>Methylobacterium</taxon>
    </lineage>
</organism>